<organism evidence="2 3">
    <name type="scientific">Rhodonellum psychrophilum GCM71 = DSM 17998</name>
    <dbReference type="NCBI Taxonomy" id="1123057"/>
    <lineage>
        <taxon>Bacteria</taxon>
        <taxon>Pseudomonadati</taxon>
        <taxon>Bacteroidota</taxon>
        <taxon>Cytophagia</taxon>
        <taxon>Cytophagales</taxon>
        <taxon>Cytophagaceae</taxon>
        <taxon>Rhodonellum</taxon>
    </lineage>
</organism>
<proteinExistence type="predicted"/>
<dbReference type="InterPro" id="IPR011051">
    <property type="entry name" value="RmlC_Cupin_sf"/>
</dbReference>
<feature type="domain" description="DUF985" evidence="1">
    <location>
        <begin position="10"/>
        <end position="142"/>
    </location>
</feature>
<dbReference type="eggNOG" id="COG3542">
    <property type="taxonomic scope" value="Bacteria"/>
</dbReference>
<dbReference type="InterPro" id="IPR009327">
    <property type="entry name" value="Cupin_DUF985"/>
</dbReference>
<evidence type="ECO:0000313" key="2">
    <source>
        <dbReference type="EMBL" id="ERM82859.1"/>
    </source>
</evidence>
<dbReference type="PANTHER" id="PTHR33387:SF3">
    <property type="entry name" value="DUF985 DOMAIN-CONTAINING PROTEIN"/>
    <property type="match status" value="1"/>
</dbReference>
<dbReference type="Proteomes" id="UP000016843">
    <property type="component" value="Unassembled WGS sequence"/>
</dbReference>
<dbReference type="SUPFAM" id="SSF51182">
    <property type="entry name" value="RmlC-like cupins"/>
    <property type="match status" value="1"/>
</dbReference>
<dbReference type="PANTHER" id="PTHR33387">
    <property type="entry name" value="RMLC-LIKE JELLY ROLL FOLD PROTEIN"/>
    <property type="match status" value="1"/>
</dbReference>
<dbReference type="InterPro" id="IPR039935">
    <property type="entry name" value="YML079W-like"/>
</dbReference>
<evidence type="ECO:0000259" key="1">
    <source>
        <dbReference type="Pfam" id="PF06172"/>
    </source>
</evidence>
<dbReference type="Gene3D" id="2.60.120.10">
    <property type="entry name" value="Jelly Rolls"/>
    <property type="match status" value="1"/>
</dbReference>
<dbReference type="EMBL" id="AWXR01000020">
    <property type="protein sequence ID" value="ERM82859.1"/>
    <property type="molecule type" value="Genomic_DNA"/>
</dbReference>
<keyword evidence="3" id="KW-1185">Reference proteome</keyword>
<dbReference type="CDD" id="cd06121">
    <property type="entry name" value="cupin_YML079wp"/>
    <property type="match status" value="1"/>
</dbReference>
<comment type="caution">
    <text evidence="2">The sequence shown here is derived from an EMBL/GenBank/DDBJ whole genome shotgun (WGS) entry which is preliminary data.</text>
</comment>
<dbReference type="AlphaFoldDB" id="U5BZ94"/>
<dbReference type="PATRIC" id="fig|1123057.7.peg.2159"/>
<protein>
    <recommendedName>
        <fullName evidence="1">DUF985 domain-containing protein</fullName>
    </recommendedName>
</protein>
<gene>
    <name evidence="2" type="ORF">P872_05270</name>
</gene>
<name>U5BZ94_9BACT</name>
<dbReference type="InterPro" id="IPR014710">
    <property type="entry name" value="RmlC-like_jellyroll"/>
</dbReference>
<evidence type="ECO:0000313" key="3">
    <source>
        <dbReference type="Proteomes" id="UP000016843"/>
    </source>
</evidence>
<sequence length="163" mass="18307">MWTIMQNRIQELIETLGLQPHPEGGYFAETYRAPQWINTENGNRSLATSIFFLLTSENISRFHQIKSDELWFYHEGSPLTVHVLSENGYKKLLVGPASGSGHFPQQMVPSGVIFGSTVDEPDSYSLVSCVVAPGFDFQDFKMFGEAALLELFPEEKAIIARMS</sequence>
<reference evidence="2 3" key="1">
    <citation type="journal article" date="2013" name="Genome Announc.">
        <title>Draft Genome Sequence of the Psychrophilic and Alkaliphilic Rhodonellum psychrophilum Strain GCM71T.</title>
        <authorList>
            <person name="Hauptmann A.L."/>
            <person name="Glaring M.A."/>
            <person name="Hallin P.F."/>
            <person name="Prieme A."/>
            <person name="Stougaard P."/>
        </authorList>
    </citation>
    <scope>NUCLEOTIDE SEQUENCE [LARGE SCALE GENOMIC DNA]</scope>
    <source>
        <strain evidence="2 3">GCM71</strain>
    </source>
</reference>
<accession>U5BZ94</accession>
<dbReference type="Pfam" id="PF06172">
    <property type="entry name" value="Cupin_5"/>
    <property type="match status" value="1"/>
</dbReference>